<dbReference type="FunFam" id="3.30.200.20:FF:001301">
    <property type="entry name" value="Cysteine-rich receptor-like protein kinase 40"/>
    <property type="match status" value="1"/>
</dbReference>
<evidence type="ECO:0000256" key="2">
    <source>
        <dbReference type="ARBA" id="ARBA00022527"/>
    </source>
</evidence>
<evidence type="ECO:0000256" key="6">
    <source>
        <dbReference type="ARBA" id="ARBA00022840"/>
    </source>
</evidence>
<evidence type="ECO:0000313" key="13">
    <source>
        <dbReference type="Proteomes" id="UP000007305"/>
    </source>
</evidence>
<dbReference type="PANTHER" id="PTHR47975">
    <property type="entry name" value="S-LOCUS LECTIN KINASE FAMILY PROTEIN"/>
    <property type="match status" value="1"/>
</dbReference>
<reference evidence="13" key="1">
    <citation type="journal article" date="2009" name="Science">
        <title>The B73 maize genome: complexity, diversity, and dynamics.</title>
        <authorList>
            <person name="Schnable P.S."/>
            <person name="Ware D."/>
            <person name="Fulton R.S."/>
            <person name="Stein J.C."/>
            <person name="Wei F."/>
            <person name="Pasternak S."/>
            <person name="Liang C."/>
            <person name="Zhang J."/>
            <person name="Fulton L."/>
            <person name="Graves T.A."/>
            <person name="Minx P."/>
            <person name="Reily A.D."/>
            <person name="Courtney L."/>
            <person name="Kruchowski S.S."/>
            <person name="Tomlinson C."/>
            <person name="Strong C."/>
            <person name="Delehaunty K."/>
            <person name="Fronick C."/>
            <person name="Courtney B."/>
            <person name="Rock S.M."/>
            <person name="Belter E."/>
            <person name="Du F."/>
            <person name="Kim K."/>
            <person name="Abbott R.M."/>
            <person name="Cotton M."/>
            <person name="Levy A."/>
            <person name="Marchetto P."/>
            <person name="Ochoa K."/>
            <person name="Jackson S.M."/>
            <person name="Gillam B."/>
            <person name="Chen W."/>
            <person name="Yan L."/>
            <person name="Higginbotham J."/>
            <person name="Cardenas M."/>
            <person name="Waligorski J."/>
            <person name="Applebaum E."/>
            <person name="Phelps L."/>
            <person name="Falcone J."/>
            <person name="Kanchi K."/>
            <person name="Thane T."/>
            <person name="Scimone A."/>
            <person name="Thane N."/>
            <person name="Henke J."/>
            <person name="Wang T."/>
            <person name="Ruppert J."/>
            <person name="Shah N."/>
            <person name="Rotter K."/>
            <person name="Hodges J."/>
            <person name="Ingenthron E."/>
            <person name="Cordes M."/>
            <person name="Kohlberg S."/>
            <person name="Sgro J."/>
            <person name="Delgado B."/>
            <person name="Mead K."/>
            <person name="Chinwalla A."/>
            <person name="Leonard S."/>
            <person name="Crouse K."/>
            <person name="Collura K."/>
            <person name="Kudrna D."/>
            <person name="Currie J."/>
            <person name="He R."/>
            <person name="Angelova A."/>
            <person name="Rajasekar S."/>
            <person name="Mueller T."/>
            <person name="Lomeli R."/>
            <person name="Scara G."/>
            <person name="Ko A."/>
            <person name="Delaney K."/>
            <person name="Wissotski M."/>
            <person name="Lopez G."/>
            <person name="Campos D."/>
            <person name="Braidotti M."/>
            <person name="Ashley E."/>
            <person name="Golser W."/>
            <person name="Kim H."/>
            <person name="Lee S."/>
            <person name="Lin J."/>
            <person name="Dujmic Z."/>
            <person name="Kim W."/>
            <person name="Talag J."/>
            <person name="Zuccolo A."/>
            <person name="Fan C."/>
            <person name="Sebastian A."/>
            <person name="Kramer M."/>
            <person name="Spiegel L."/>
            <person name="Nascimento L."/>
            <person name="Zutavern T."/>
            <person name="Miller B."/>
            <person name="Ambroise C."/>
            <person name="Muller S."/>
            <person name="Spooner W."/>
            <person name="Narechania A."/>
            <person name="Ren L."/>
            <person name="Wei S."/>
            <person name="Kumari S."/>
            <person name="Faga B."/>
            <person name="Levy M.J."/>
            <person name="McMahan L."/>
            <person name="Van Buren P."/>
            <person name="Vaughn M.W."/>
            <person name="Ying K."/>
            <person name="Yeh C.-T."/>
            <person name="Emrich S.J."/>
            <person name="Jia Y."/>
            <person name="Kalyanaraman A."/>
            <person name="Hsia A.-P."/>
            <person name="Barbazuk W.B."/>
            <person name="Baucom R.S."/>
            <person name="Brutnell T.P."/>
            <person name="Carpita N.C."/>
            <person name="Chaparro C."/>
            <person name="Chia J.-M."/>
            <person name="Deragon J.-M."/>
            <person name="Estill J.C."/>
            <person name="Fu Y."/>
            <person name="Jeddeloh J.A."/>
            <person name="Han Y."/>
            <person name="Lee H."/>
            <person name="Li P."/>
            <person name="Lisch D.R."/>
            <person name="Liu S."/>
            <person name="Liu Z."/>
            <person name="Nagel D.H."/>
            <person name="McCann M.C."/>
            <person name="SanMiguel P."/>
            <person name="Myers A.M."/>
            <person name="Nettleton D."/>
            <person name="Nguyen J."/>
            <person name="Penning B.W."/>
            <person name="Ponnala L."/>
            <person name="Schneider K.L."/>
            <person name="Schwartz D.C."/>
            <person name="Sharma A."/>
            <person name="Soderlund C."/>
            <person name="Springer N.M."/>
            <person name="Sun Q."/>
            <person name="Wang H."/>
            <person name="Waterman M."/>
            <person name="Westerman R."/>
            <person name="Wolfgruber T.K."/>
            <person name="Yang L."/>
            <person name="Yu Y."/>
            <person name="Zhang L."/>
            <person name="Zhou S."/>
            <person name="Zhu Q."/>
            <person name="Bennetzen J.L."/>
            <person name="Dawe R.K."/>
            <person name="Jiang J."/>
            <person name="Jiang N."/>
            <person name="Presting G.G."/>
            <person name="Wessler S.R."/>
            <person name="Aluru S."/>
            <person name="Martienssen R.A."/>
            <person name="Clifton S.W."/>
            <person name="McCombie W.R."/>
            <person name="Wing R.A."/>
            <person name="Wilson R.K."/>
        </authorList>
    </citation>
    <scope>NUCLEOTIDE SEQUENCE [LARGE SCALE GENOMIC DNA]</scope>
    <source>
        <strain evidence="13">cv. B73</strain>
    </source>
</reference>
<dbReference type="Gramene" id="Zm00001eb366060_T001">
    <property type="protein sequence ID" value="Zm00001eb366060_P001"/>
    <property type="gene ID" value="Zm00001eb366060"/>
</dbReference>
<dbReference type="Gene3D" id="3.30.200.20">
    <property type="entry name" value="Phosphorylase Kinase, domain 1"/>
    <property type="match status" value="1"/>
</dbReference>
<evidence type="ECO:0000256" key="1">
    <source>
        <dbReference type="ARBA" id="ARBA00012513"/>
    </source>
</evidence>
<keyword evidence="13" id="KW-1185">Reference proteome</keyword>
<evidence type="ECO:0000256" key="8">
    <source>
        <dbReference type="ARBA" id="ARBA00048679"/>
    </source>
</evidence>
<dbReference type="EnsemblPlants" id="Zm00001eb366060_T001">
    <property type="protein sequence ID" value="Zm00001eb366060_P001"/>
    <property type="gene ID" value="Zm00001eb366060"/>
</dbReference>
<evidence type="ECO:0000259" key="11">
    <source>
        <dbReference type="PROSITE" id="PS50011"/>
    </source>
</evidence>
<evidence type="ECO:0000256" key="5">
    <source>
        <dbReference type="ARBA" id="ARBA00022777"/>
    </source>
</evidence>
<dbReference type="InterPro" id="IPR017441">
    <property type="entry name" value="Protein_kinase_ATP_BS"/>
</dbReference>
<comment type="similarity">
    <text evidence="10">Belongs to the protein kinase superfamily.</text>
</comment>
<dbReference type="GO" id="GO:0004674">
    <property type="term" value="F:protein serine/threonine kinase activity"/>
    <property type="evidence" value="ECO:0007669"/>
    <property type="project" value="UniProtKB-KW"/>
</dbReference>
<comment type="catalytic activity">
    <reaction evidence="8">
        <text>L-seryl-[protein] + ATP = O-phospho-L-seryl-[protein] + ADP + H(+)</text>
        <dbReference type="Rhea" id="RHEA:17989"/>
        <dbReference type="Rhea" id="RHEA-COMP:9863"/>
        <dbReference type="Rhea" id="RHEA-COMP:11604"/>
        <dbReference type="ChEBI" id="CHEBI:15378"/>
        <dbReference type="ChEBI" id="CHEBI:29999"/>
        <dbReference type="ChEBI" id="CHEBI:30616"/>
        <dbReference type="ChEBI" id="CHEBI:83421"/>
        <dbReference type="ChEBI" id="CHEBI:456216"/>
        <dbReference type="EC" id="2.7.11.1"/>
    </reaction>
</comment>
<dbReference type="FunFam" id="1.10.510.10:FF:001023">
    <property type="entry name" value="Os07g0541700 protein"/>
    <property type="match status" value="1"/>
</dbReference>
<dbReference type="EC" id="2.7.11.1" evidence="1"/>
<reference evidence="12" key="3">
    <citation type="submission" date="2021-05" db="UniProtKB">
        <authorList>
            <consortium name="EnsemblPlants"/>
        </authorList>
    </citation>
    <scope>IDENTIFICATION</scope>
    <source>
        <strain evidence="12">cv. B73</strain>
    </source>
</reference>
<dbReference type="PROSITE" id="PS50011">
    <property type="entry name" value="PROTEIN_KINASE_DOM"/>
    <property type="match status" value="1"/>
</dbReference>
<keyword evidence="3" id="KW-0808">Transferase</keyword>
<dbReference type="PANTHER" id="PTHR47975:SF69">
    <property type="entry name" value="OS12G0486900 PROTEIN"/>
    <property type="match status" value="1"/>
</dbReference>
<dbReference type="Gene3D" id="1.10.510.10">
    <property type="entry name" value="Transferase(Phosphotransferase) domain 1"/>
    <property type="match status" value="1"/>
</dbReference>
<dbReference type="GO" id="GO:0005524">
    <property type="term" value="F:ATP binding"/>
    <property type="evidence" value="ECO:0007669"/>
    <property type="project" value="UniProtKB-UniRule"/>
</dbReference>
<dbReference type="InParanoid" id="A0A804QZN2"/>
<proteinExistence type="inferred from homology"/>
<dbReference type="InterPro" id="IPR000719">
    <property type="entry name" value="Prot_kinase_dom"/>
</dbReference>
<reference evidence="12" key="2">
    <citation type="submission" date="2019-07" db="EMBL/GenBank/DDBJ databases">
        <authorList>
            <person name="Seetharam A."/>
            <person name="Woodhouse M."/>
            <person name="Cannon E."/>
        </authorList>
    </citation>
    <scope>NUCLEOTIDE SEQUENCE [LARGE SCALE GENOMIC DNA]</scope>
    <source>
        <strain evidence="12">cv. B73</strain>
    </source>
</reference>
<organism evidence="12 13">
    <name type="scientific">Zea mays</name>
    <name type="common">Maize</name>
    <dbReference type="NCBI Taxonomy" id="4577"/>
    <lineage>
        <taxon>Eukaryota</taxon>
        <taxon>Viridiplantae</taxon>
        <taxon>Streptophyta</taxon>
        <taxon>Embryophyta</taxon>
        <taxon>Tracheophyta</taxon>
        <taxon>Spermatophyta</taxon>
        <taxon>Magnoliopsida</taxon>
        <taxon>Liliopsida</taxon>
        <taxon>Poales</taxon>
        <taxon>Poaceae</taxon>
        <taxon>PACMAD clade</taxon>
        <taxon>Panicoideae</taxon>
        <taxon>Andropogonodae</taxon>
        <taxon>Andropogoneae</taxon>
        <taxon>Tripsacinae</taxon>
        <taxon>Zea</taxon>
    </lineage>
</organism>
<keyword evidence="4 9" id="KW-0547">Nucleotide-binding</keyword>
<evidence type="ECO:0000256" key="9">
    <source>
        <dbReference type="PROSITE-ProRule" id="PRU10141"/>
    </source>
</evidence>
<evidence type="ECO:0000256" key="3">
    <source>
        <dbReference type="ARBA" id="ARBA00022679"/>
    </source>
</evidence>
<comment type="catalytic activity">
    <reaction evidence="7">
        <text>L-threonyl-[protein] + ATP = O-phospho-L-threonyl-[protein] + ADP + H(+)</text>
        <dbReference type="Rhea" id="RHEA:46608"/>
        <dbReference type="Rhea" id="RHEA-COMP:11060"/>
        <dbReference type="Rhea" id="RHEA-COMP:11605"/>
        <dbReference type="ChEBI" id="CHEBI:15378"/>
        <dbReference type="ChEBI" id="CHEBI:30013"/>
        <dbReference type="ChEBI" id="CHEBI:30616"/>
        <dbReference type="ChEBI" id="CHEBI:61977"/>
        <dbReference type="ChEBI" id="CHEBI:456216"/>
        <dbReference type="EC" id="2.7.11.1"/>
    </reaction>
</comment>
<evidence type="ECO:0000256" key="4">
    <source>
        <dbReference type="ARBA" id="ARBA00022741"/>
    </source>
</evidence>
<evidence type="ECO:0000313" key="12">
    <source>
        <dbReference type="EnsemblPlants" id="Zm00001eb366060_P001"/>
    </source>
</evidence>
<dbReference type="InterPro" id="IPR011009">
    <property type="entry name" value="Kinase-like_dom_sf"/>
</dbReference>
<sequence length="216" mass="23863">MEMQSTTAAVTSAETQSQAAAAAAGSNFTYEDPHAITEGFSEEIGRGGFGVVYRGKLPNGEEVAVKMLTATGRDDDEQQFEKELGAVRSIQHENVVEFVGYCNAHVLSSTVLSDGRSPVYEKIRALCIKYMEKRSLKNHVAGLDWHSRYEIIKGICEGLNHLHSKGIVHRDLKLDNILLDGAMRPKIADFGLSRFMGTQETTRITENIRPCSFLPD</sequence>
<dbReference type="InterPro" id="IPR008271">
    <property type="entry name" value="Ser/Thr_kinase_AS"/>
</dbReference>
<dbReference type="Proteomes" id="UP000007305">
    <property type="component" value="Chromosome 8"/>
</dbReference>
<dbReference type="AlphaFoldDB" id="A0A804QZN2"/>
<feature type="binding site" evidence="9">
    <location>
        <position position="66"/>
    </location>
    <ligand>
        <name>ATP</name>
        <dbReference type="ChEBI" id="CHEBI:30616"/>
    </ligand>
</feature>
<keyword evidence="6 9" id="KW-0067">ATP-binding</keyword>
<evidence type="ECO:0000256" key="7">
    <source>
        <dbReference type="ARBA" id="ARBA00047899"/>
    </source>
</evidence>
<feature type="domain" description="Protein kinase" evidence="11">
    <location>
        <begin position="38"/>
        <end position="216"/>
    </location>
</feature>
<accession>A0A804QZN2</accession>
<dbReference type="PROSITE" id="PS00107">
    <property type="entry name" value="PROTEIN_KINASE_ATP"/>
    <property type="match status" value="1"/>
</dbReference>
<keyword evidence="2 10" id="KW-0723">Serine/threonine-protein kinase</keyword>
<name>A0A804QZN2_MAIZE</name>
<keyword evidence="5" id="KW-0418">Kinase</keyword>
<dbReference type="PROSITE" id="PS00108">
    <property type="entry name" value="PROTEIN_KINASE_ST"/>
    <property type="match status" value="1"/>
</dbReference>
<dbReference type="Pfam" id="PF00069">
    <property type="entry name" value="Pkinase"/>
    <property type="match status" value="1"/>
</dbReference>
<dbReference type="SMART" id="SM00220">
    <property type="entry name" value="S_TKc"/>
    <property type="match status" value="1"/>
</dbReference>
<protein>
    <recommendedName>
        <fullName evidence="1">non-specific serine/threonine protein kinase</fullName>
        <ecNumber evidence="1">2.7.11.1</ecNumber>
    </recommendedName>
</protein>
<dbReference type="SUPFAM" id="SSF56112">
    <property type="entry name" value="Protein kinase-like (PK-like)"/>
    <property type="match status" value="1"/>
</dbReference>
<evidence type="ECO:0000256" key="10">
    <source>
        <dbReference type="RuleBase" id="RU000304"/>
    </source>
</evidence>